<dbReference type="Pfam" id="PF08708">
    <property type="entry name" value="PriCT_1"/>
    <property type="match status" value="1"/>
</dbReference>
<reference evidence="2 3" key="1">
    <citation type="journal article" date="2016" name="Curr. Microbiol.">
        <title>Characterization and Complete Genome Sequences of Three N4-Like Roseobacter Phages Isolated from the South China Sea.</title>
        <authorList>
            <person name="Li B."/>
            <person name="Zhang S."/>
            <person name="Long L."/>
            <person name="Huang S."/>
        </authorList>
    </citation>
    <scope>NUCLEOTIDE SEQUENCE [LARGE SCALE GENOMIC DNA]</scope>
</reference>
<organism evidence="2 3">
    <name type="scientific">Roseobacter phage RD-1410W1-01</name>
    <dbReference type="NCBI Taxonomy" id="1815984"/>
    <lineage>
        <taxon>Viruses</taxon>
        <taxon>Duplodnaviria</taxon>
        <taxon>Heunggongvirae</taxon>
        <taxon>Uroviricota</taxon>
        <taxon>Caudoviricetes</taxon>
        <taxon>Schitoviridae</taxon>
        <taxon>Rhodovirinae</taxon>
        <taxon>Aoqinvirus</taxon>
        <taxon>Aoqinvirus RD1410W101</taxon>
    </lineage>
</organism>
<name>A0A191VYK6_9CAUD</name>
<evidence type="ECO:0000313" key="3">
    <source>
        <dbReference type="Proteomes" id="UP000259976"/>
    </source>
</evidence>
<proteinExistence type="predicted"/>
<gene>
    <name evidence="2" type="ORF">RDp01_gp59</name>
</gene>
<feature type="domain" description="Primase C-terminal 1" evidence="1">
    <location>
        <begin position="667"/>
        <end position="727"/>
    </location>
</feature>
<protein>
    <submittedName>
        <fullName evidence="2">DNA primase</fullName>
    </submittedName>
</protein>
<dbReference type="EMBL" id="KU885989">
    <property type="protein sequence ID" value="ANJ20793.1"/>
    <property type="molecule type" value="Genomic_DNA"/>
</dbReference>
<evidence type="ECO:0000259" key="1">
    <source>
        <dbReference type="Pfam" id="PF08708"/>
    </source>
</evidence>
<sequence length="730" mass="82832">MTEFYDRSVIEQTPHHNAMGELVDLLCHRTGNVNRDFFQAEVAYFLALIPTSMRATIASPERGNLPMNIYSVGLATSGFGKGHSVSVMEDVIAGFRDDFMQSTMPQIAETALFDLAVDIAAAKGGDEQQEHELIKTDYKRQGHAPFIFDSGTGPAVKQLRYKLLLAKCGSINFQMDEIGSNLVGNTEVLNTLLELYDLGKIKAKLVKNTSDNERGLDIVGSTPANVLMFGTSSKLFDGSKTEEEFYSFLATGYARRCFFGIGKSETTFASIQPEAVYNGLVSKNQSQALARWKQYLTKFADPRFYDQQIDVPKDVGVELVSYRLQCEAEANELPEHEEIRKAELSHRYFKSLKLAGVYAFLDESSEITQQHLRQAIKVAEESGASFQKLLKRERNFVRLAKYIATSPDNLTHADLVEDLPYYPTSTTARREMMDLAMAWGVSNHVVITKNVVQSVEFFSGDTLQETDLEKLSFSFSDHFAYDYDHYEQPFDKLPKLLEQPGMHWANHAFEENHRHEDKVLPGFNLIVIDVDGHTRDKEGNITNYGPTLDQVHELLGDYTFITQTTKSHTDEEHRFRLILPTNYVLKLDKDDYKEFMDSFAMWLPFVTDTAANQRSRKWRTNDLAQIHVNKGPQVIDVLPFIPKTKANNEYVQQVADLGNLDNLERWFLNNMDVGNRNNNLLNYAMMLKDAGASFDDVEKKVLDLNKRSNAPLKVDELQMTVLKSVASKYS</sequence>
<dbReference type="Proteomes" id="UP000259976">
    <property type="component" value="Segment"/>
</dbReference>
<evidence type="ECO:0000313" key="2">
    <source>
        <dbReference type="EMBL" id="ANJ20793.1"/>
    </source>
</evidence>
<accession>A0A191VYK6</accession>
<dbReference type="InterPro" id="IPR014820">
    <property type="entry name" value="PriCT_1"/>
</dbReference>
<keyword evidence="3" id="KW-1185">Reference proteome</keyword>